<comment type="caution">
    <text evidence="1">The sequence shown here is derived from an EMBL/GenBank/DDBJ whole genome shotgun (WGS) entry which is preliminary data.</text>
</comment>
<evidence type="ECO:0000313" key="2">
    <source>
        <dbReference type="Proteomes" id="UP000054988"/>
    </source>
</evidence>
<dbReference type="AlphaFoldDB" id="A0A0W0G5X2"/>
<evidence type="ECO:0000313" key="1">
    <source>
        <dbReference type="EMBL" id="KTB43933.1"/>
    </source>
</evidence>
<sequence>MLETLPSYASEVKCTALAIKPSDPKILRHQRKTMKYFLPFATVLSLTAGSFAQTARIVSPAANADIKAGSEITLRIETNFLVFSANPNSKQGDKRDKRDNKYPVGSVEHVGIALGLQSCASKGCEPIDKEFGYLLYKGPYDPKADSSENMHQEFKVKIPSDIPKGQAVLGSLHLVVFGVEGDRTSEHDTSEVKVNIV</sequence>
<protein>
    <submittedName>
        <fullName evidence="1">Uncharacterized protein</fullName>
    </submittedName>
</protein>
<dbReference type="Proteomes" id="UP000054988">
    <property type="component" value="Unassembled WGS sequence"/>
</dbReference>
<organism evidence="1 2">
    <name type="scientific">Moniliophthora roreri</name>
    <name type="common">Frosty pod rot fungus</name>
    <name type="synonym">Monilia roreri</name>
    <dbReference type="NCBI Taxonomy" id="221103"/>
    <lineage>
        <taxon>Eukaryota</taxon>
        <taxon>Fungi</taxon>
        <taxon>Dikarya</taxon>
        <taxon>Basidiomycota</taxon>
        <taxon>Agaricomycotina</taxon>
        <taxon>Agaricomycetes</taxon>
        <taxon>Agaricomycetidae</taxon>
        <taxon>Agaricales</taxon>
        <taxon>Marasmiineae</taxon>
        <taxon>Marasmiaceae</taxon>
        <taxon>Moniliophthora</taxon>
    </lineage>
</organism>
<proteinExistence type="predicted"/>
<dbReference type="EMBL" id="LATX01001042">
    <property type="protein sequence ID" value="KTB43933.1"/>
    <property type="molecule type" value="Genomic_DNA"/>
</dbReference>
<gene>
    <name evidence="1" type="ORF">WG66_3489</name>
</gene>
<reference evidence="1 2" key="1">
    <citation type="submission" date="2015-12" db="EMBL/GenBank/DDBJ databases">
        <title>Draft genome sequence of Moniliophthora roreri, the causal agent of frosty pod rot of cacao.</title>
        <authorList>
            <person name="Aime M.C."/>
            <person name="Diaz-Valderrama J.R."/>
            <person name="Kijpornyongpan T."/>
            <person name="Phillips-Mora W."/>
        </authorList>
    </citation>
    <scope>NUCLEOTIDE SEQUENCE [LARGE SCALE GENOMIC DNA]</scope>
    <source>
        <strain evidence="1 2">MCA 2952</strain>
    </source>
</reference>
<name>A0A0W0G5X2_MONRR</name>
<accession>A0A0W0G5X2</accession>